<gene>
    <name evidence="2" type="ORF">Fot_42222</name>
</gene>
<dbReference type="AlphaFoldDB" id="A0ABD1RKI8"/>
<dbReference type="Gene3D" id="3.80.10.10">
    <property type="entry name" value="Ribonuclease Inhibitor"/>
    <property type="match status" value="1"/>
</dbReference>
<dbReference type="Proteomes" id="UP001604277">
    <property type="component" value="Unassembled WGS sequence"/>
</dbReference>
<dbReference type="PROSITE" id="PS51450">
    <property type="entry name" value="LRR"/>
    <property type="match status" value="1"/>
</dbReference>
<comment type="caution">
    <text evidence="2">The sequence shown here is derived from an EMBL/GenBank/DDBJ whole genome shotgun (WGS) entry which is preliminary data.</text>
</comment>
<evidence type="ECO:0000313" key="2">
    <source>
        <dbReference type="EMBL" id="KAL2488930.1"/>
    </source>
</evidence>
<reference evidence="3" key="1">
    <citation type="submission" date="2024-07" db="EMBL/GenBank/DDBJ databases">
        <title>Two chromosome-level genome assemblies of Korean endemic species Abeliophyllum distichum and Forsythia ovata (Oleaceae).</title>
        <authorList>
            <person name="Jang H."/>
        </authorList>
    </citation>
    <scope>NUCLEOTIDE SEQUENCE [LARGE SCALE GENOMIC DNA]</scope>
</reference>
<accession>A0ABD1RKI8</accession>
<sequence>MKVKNRHERLSGLKKLQVLDFSSNNDDIKESDVVSVLELNDFISLKELYISDNQFRSFGTIYGLRNLKVLNLRSNAFNNNIFSSLKGLSSLESLFLSQNEIKGTVQINELYAPNDLVELDLSDNEIENFNTSKELRHLSRLERLFLDNSPLNANFLQSIGVMTSLKILSLNSVWNQGHPPQPRVV</sequence>
<keyword evidence="3" id="KW-1185">Reference proteome</keyword>
<dbReference type="Pfam" id="PF13516">
    <property type="entry name" value="LRR_6"/>
    <property type="match status" value="1"/>
</dbReference>
<organism evidence="2 3">
    <name type="scientific">Forsythia ovata</name>
    <dbReference type="NCBI Taxonomy" id="205694"/>
    <lineage>
        <taxon>Eukaryota</taxon>
        <taxon>Viridiplantae</taxon>
        <taxon>Streptophyta</taxon>
        <taxon>Embryophyta</taxon>
        <taxon>Tracheophyta</taxon>
        <taxon>Spermatophyta</taxon>
        <taxon>Magnoliopsida</taxon>
        <taxon>eudicotyledons</taxon>
        <taxon>Gunneridae</taxon>
        <taxon>Pentapetalae</taxon>
        <taxon>asterids</taxon>
        <taxon>lamiids</taxon>
        <taxon>Lamiales</taxon>
        <taxon>Oleaceae</taxon>
        <taxon>Forsythieae</taxon>
        <taxon>Forsythia</taxon>
    </lineage>
</organism>
<evidence type="ECO:0000256" key="1">
    <source>
        <dbReference type="ARBA" id="ARBA00022729"/>
    </source>
</evidence>
<dbReference type="InterPro" id="IPR001611">
    <property type="entry name" value="Leu-rich_rpt"/>
</dbReference>
<dbReference type="EMBL" id="JBFOLJ010000012">
    <property type="protein sequence ID" value="KAL2488930.1"/>
    <property type="molecule type" value="Genomic_DNA"/>
</dbReference>
<dbReference type="InterPro" id="IPR053211">
    <property type="entry name" value="DNA_repair-toleration"/>
</dbReference>
<protein>
    <submittedName>
        <fullName evidence="2">Receptor like protein 14</fullName>
    </submittedName>
</protein>
<dbReference type="Pfam" id="PF13855">
    <property type="entry name" value="LRR_8"/>
    <property type="match status" value="1"/>
</dbReference>
<name>A0ABD1RKI8_9LAMI</name>
<evidence type="ECO:0000313" key="3">
    <source>
        <dbReference type="Proteomes" id="UP001604277"/>
    </source>
</evidence>
<dbReference type="PANTHER" id="PTHR48060:SF17">
    <property type="entry name" value="LRR RECEPTOR-LIKE SERINE_THREONINE-PROTEIN KINASE IRK-RELATED"/>
    <property type="match status" value="1"/>
</dbReference>
<keyword evidence="1" id="KW-0732">Signal</keyword>
<keyword evidence="2" id="KW-0675">Receptor</keyword>
<proteinExistence type="predicted"/>
<dbReference type="InterPro" id="IPR032675">
    <property type="entry name" value="LRR_dom_sf"/>
</dbReference>
<dbReference type="SUPFAM" id="SSF52058">
    <property type="entry name" value="L domain-like"/>
    <property type="match status" value="1"/>
</dbReference>
<dbReference type="PANTHER" id="PTHR48060">
    <property type="entry name" value="DNA DAMAGE-REPAIR/TOLERATION PROTEIN DRT100"/>
    <property type="match status" value="1"/>
</dbReference>